<evidence type="ECO:0000313" key="2">
    <source>
        <dbReference type="Proteomes" id="UP001628192"/>
    </source>
</evidence>
<comment type="caution">
    <text evidence="1">The sequence shown here is derived from an EMBL/GenBank/DDBJ whole genome shotgun (WGS) entry which is preliminary data.</text>
</comment>
<keyword evidence="2" id="KW-1185">Reference proteome</keyword>
<name>A0ABQ0E9S9_9BACT</name>
<accession>A0ABQ0E9S9</accession>
<evidence type="ECO:0000313" key="1">
    <source>
        <dbReference type="EMBL" id="GAB1254555.1"/>
    </source>
</evidence>
<dbReference type="EMBL" id="BAAFSG010000001">
    <property type="protein sequence ID" value="GAB1254555.1"/>
    <property type="molecule type" value="Genomic_DNA"/>
</dbReference>
<organism evidence="1 2">
    <name type="scientific">Desulfovibrio falkowii</name>
    <dbReference type="NCBI Taxonomy" id="3136602"/>
    <lineage>
        <taxon>Bacteria</taxon>
        <taxon>Pseudomonadati</taxon>
        <taxon>Thermodesulfobacteriota</taxon>
        <taxon>Desulfovibrionia</taxon>
        <taxon>Desulfovibrionales</taxon>
        <taxon>Desulfovibrionaceae</taxon>
        <taxon>Desulfovibrio</taxon>
    </lineage>
</organism>
<gene>
    <name evidence="1" type="ORF">Defa_20420</name>
</gene>
<protein>
    <recommendedName>
        <fullName evidence="3">Head-tail joining protein</fullName>
    </recommendedName>
</protein>
<dbReference type="Proteomes" id="UP001628192">
    <property type="component" value="Unassembled WGS sequence"/>
</dbReference>
<sequence length="129" mass="13613">MSAYAETAAKAKDKLTSKGMDMQHIRIVQPAGGGFDPETGLPYSPTETVTDFYGVKTQPTAAEVQSGAFQNVTMVVLAPADMAGGEIPTTAHKLRFGGRNYDITEVRTVAPAETVMLYKMGVQDAGAVA</sequence>
<proteinExistence type="predicted"/>
<reference evidence="1 2" key="1">
    <citation type="journal article" date="2025" name="Int. J. Syst. Evol. Microbiol.">
        <title>Desulfovibrio falkowii sp. nov., Porphyromonas miyakawae sp. nov., Mediterraneibacter flintii sp. nov. and Owariibacterium komagatae gen. nov., sp. nov., isolated from human faeces.</title>
        <authorList>
            <person name="Hamaguchi T."/>
            <person name="Ohara M."/>
            <person name="Hisatomi A."/>
            <person name="Sekiguchi K."/>
            <person name="Takeda J.I."/>
            <person name="Ueyama J."/>
            <person name="Ito M."/>
            <person name="Nishiwaki H."/>
            <person name="Ogi T."/>
            <person name="Hirayama M."/>
            <person name="Ohkuma M."/>
            <person name="Sakamoto M."/>
            <person name="Ohno K."/>
        </authorList>
    </citation>
    <scope>NUCLEOTIDE SEQUENCE [LARGE SCALE GENOMIC DNA]</scope>
    <source>
        <strain evidence="1 2">13CB8C</strain>
    </source>
</reference>
<evidence type="ECO:0008006" key="3">
    <source>
        <dbReference type="Google" id="ProtNLM"/>
    </source>
</evidence>
<dbReference type="RefSeq" id="WP_407844811.1">
    <property type="nucleotide sequence ID" value="NZ_BAAFSG010000001.1"/>
</dbReference>